<name>A0A931MMS1_9SPHN</name>
<keyword evidence="1" id="KW-0472">Membrane</keyword>
<dbReference type="RefSeq" id="WP_197166339.1">
    <property type="nucleotide sequence ID" value="NZ_JADZGI010000004.1"/>
</dbReference>
<protein>
    <submittedName>
        <fullName evidence="2">Uncharacterized protein</fullName>
    </submittedName>
</protein>
<organism evidence="2 3">
    <name type="scientific">Novosphingobium aureum</name>
    <dbReference type="NCBI Taxonomy" id="2792964"/>
    <lineage>
        <taxon>Bacteria</taxon>
        <taxon>Pseudomonadati</taxon>
        <taxon>Pseudomonadota</taxon>
        <taxon>Alphaproteobacteria</taxon>
        <taxon>Sphingomonadales</taxon>
        <taxon>Sphingomonadaceae</taxon>
        <taxon>Novosphingobium</taxon>
    </lineage>
</organism>
<evidence type="ECO:0000313" key="2">
    <source>
        <dbReference type="EMBL" id="MBH0114670.1"/>
    </source>
</evidence>
<evidence type="ECO:0000256" key="1">
    <source>
        <dbReference type="SAM" id="Phobius"/>
    </source>
</evidence>
<dbReference type="EMBL" id="JADZGI010000004">
    <property type="protein sequence ID" value="MBH0114670.1"/>
    <property type="molecule type" value="Genomic_DNA"/>
</dbReference>
<evidence type="ECO:0000313" key="3">
    <source>
        <dbReference type="Proteomes" id="UP000617634"/>
    </source>
</evidence>
<keyword evidence="1" id="KW-0812">Transmembrane</keyword>
<gene>
    <name evidence="2" type="ORF">I5E68_17110</name>
</gene>
<keyword evidence="3" id="KW-1185">Reference proteome</keyword>
<accession>A0A931MMS1</accession>
<dbReference type="Proteomes" id="UP000617634">
    <property type="component" value="Unassembled WGS sequence"/>
</dbReference>
<reference evidence="2" key="1">
    <citation type="submission" date="2020-11" db="EMBL/GenBank/DDBJ databases">
        <title>Novosphingobium aureum sp. nov., a marine bacterium isolated from sediment of a salt flat.</title>
        <authorList>
            <person name="Yoo Y."/>
            <person name="Kim J.-J."/>
        </authorList>
    </citation>
    <scope>NUCLEOTIDE SEQUENCE</scope>
    <source>
        <strain evidence="2">YJ-S2-02</strain>
    </source>
</reference>
<dbReference type="AlphaFoldDB" id="A0A931MMS1"/>
<feature type="transmembrane region" description="Helical" evidence="1">
    <location>
        <begin position="6"/>
        <end position="25"/>
    </location>
</feature>
<keyword evidence="1" id="KW-1133">Transmembrane helix</keyword>
<comment type="caution">
    <text evidence="2">The sequence shown here is derived from an EMBL/GenBank/DDBJ whole genome shotgun (WGS) entry which is preliminary data.</text>
</comment>
<proteinExistence type="predicted"/>
<feature type="transmembrane region" description="Helical" evidence="1">
    <location>
        <begin position="37"/>
        <end position="64"/>
    </location>
</feature>
<sequence length="71" mass="7323">MPLPWFGPLVSLGFLGGFLASAILLRLGRLGRRTKWIAALALPFACAALPILVLALASLASAAIGGWQPPA</sequence>